<evidence type="ECO:0000313" key="2">
    <source>
        <dbReference type="EMBL" id="AOY79696.1"/>
    </source>
</evidence>
<dbReference type="PROSITE" id="PS00108">
    <property type="entry name" value="PROTEIN_KINASE_ST"/>
    <property type="match status" value="1"/>
</dbReference>
<dbReference type="CDD" id="cd14014">
    <property type="entry name" value="STKc_PknB_like"/>
    <property type="match status" value="1"/>
</dbReference>
<dbReference type="GO" id="GO:0004672">
    <property type="term" value="F:protein kinase activity"/>
    <property type="evidence" value="ECO:0007669"/>
    <property type="project" value="InterPro"/>
</dbReference>
<dbReference type="NCBIfam" id="NF045510">
    <property type="entry name" value="4Cys_prefix_kin"/>
    <property type="match status" value="1"/>
</dbReference>
<dbReference type="Pfam" id="PF00069">
    <property type="entry name" value="Pkinase"/>
    <property type="match status" value="1"/>
</dbReference>
<dbReference type="PROSITE" id="PS50011">
    <property type="entry name" value="PROTEIN_KINASE_DOM"/>
    <property type="match status" value="1"/>
</dbReference>
<dbReference type="EMBL" id="CP017708">
    <property type="protein sequence ID" value="AOY79696.1"/>
    <property type="molecule type" value="Genomic_DNA"/>
</dbReference>
<feature type="domain" description="Protein kinase" evidence="1">
    <location>
        <begin position="35"/>
        <end position="301"/>
    </location>
</feature>
<dbReference type="Gene3D" id="1.10.510.10">
    <property type="entry name" value="Transferase(Phosphotransferase) domain 1"/>
    <property type="match status" value="1"/>
</dbReference>
<keyword evidence="2" id="KW-0418">Kinase</keyword>
<dbReference type="InterPro" id="IPR008271">
    <property type="entry name" value="Ser/Thr_kinase_AS"/>
</dbReference>
<dbReference type="InterPro" id="IPR016187">
    <property type="entry name" value="CTDL_fold"/>
</dbReference>
<protein>
    <submittedName>
        <fullName evidence="2">Bifunctional serine/threonine-protein kinase/formylglycine-generating enzyme family protein</fullName>
    </submittedName>
</protein>
<dbReference type="GO" id="GO:0120147">
    <property type="term" value="F:formylglycine-generating oxidase activity"/>
    <property type="evidence" value="ECO:0007669"/>
    <property type="project" value="TreeGrafter"/>
</dbReference>
<dbReference type="SUPFAM" id="SSF56436">
    <property type="entry name" value="C-type lectin-like"/>
    <property type="match status" value="1"/>
</dbReference>
<dbReference type="Gene3D" id="3.90.1580.10">
    <property type="entry name" value="paralog of FGE (formylglycine-generating enzyme)"/>
    <property type="match status" value="1"/>
</dbReference>
<dbReference type="SUPFAM" id="SSF56112">
    <property type="entry name" value="Protein kinase-like (PK-like)"/>
    <property type="match status" value="1"/>
</dbReference>
<dbReference type="GO" id="GO:0005524">
    <property type="term" value="F:ATP binding"/>
    <property type="evidence" value="ECO:0007669"/>
    <property type="project" value="InterPro"/>
</dbReference>
<dbReference type="InterPro" id="IPR000719">
    <property type="entry name" value="Prot_kinase_dom"/>
</dbReference>
<dbReference type="Proteomes" id="UP000176944">
    <property type="component" value="Chromosome"/>
</dbReference>
<reference evidence="3" key="1">
    <citation type="submission" date="2016-10" db="EMBL/GenBank/DDBJ databases">
        <title>Comparative genomics uncovers the prolific and rare metabolic potential of the cyanobacterial genus Moorea.</title>
        <authorList>
            <person name="Leao T."/>
            <person name="Castelao G."/>
            <person name="Korobeynikov A."/>
            <person name="Monroe E.A."/>
            <person name="Podell S."/>
            <person name="Glukhov E."/>
            <person name="Allen E."/>
            <person name="Gerwick W.H."/>
            <person name="Gerwick L."/>
        </authorList>
    </citation>
    <scope>NUCLEOTIDE SEQUENCE [LARGE SCALE GENOMIC DNA]</scope>
    <source>
        <strain evidence="3">JHB</strain>
    </source>
</reference>
<accession>A0A1D9FWF0</accession>
<dbReference type="InterPro" id="IPR005532">
    <property type="entry name" value="SUMF_dom"/>
</dbReference>
<dbReference type="SMART" id="SM00220">
    <property type="entry name" value="S_TKc"/>
    <property type="match status" value="1"/>
</dbReference>
<dbReference type="PANTHER" id="PTHR23150:SF19">
    <property type="entry name" value="FORMYLGLYCINE-GENERATING ENZYME"/>
    <property type="match status" value="1"/>
</dbReference>
<evidence type="ECO:0000313" key="3">
    <source>
        <dbReference type="Proteomes" id="UP000176944"/>
    </source>
</evidence>
<organism evidence="2 3">
    <name type="scientific">Moorena producens (strain JHB)</name>
    <dbReference type="NCBI Taxonomy" id="1454205"/>
    <lineage>
        <taxon>Bacteria</taxon>
        <taxon>Bacillati</taxon>
        <taxon>Cyanobacteriota</taxon>
        <taxon>Cyanophyceae</taxon>
        <taxon>Coleofasciculales</taxon>
        <taxon>Coleofasciculaceae</taxon>
        <taxon>Moorena</taxon>
    </lineage>
</organism>
<dbReference type="InterPro" id="IPR051043">
    <property type="entry name" value="Sulfatase_Mod_Factor_Kinase"/>
</dbReference>
<evidence type="ECO:0000259" key="1">
    <source>
        <dbReference type="PROSITE" id="PS50011"/>
    </source>
</evidence>
<dbReference type="AlphaFoldDB" id="A0A1D9FWF0"/>
<gene>
    <name evidence="2" type="ORF">BJP36_06915</name>
</gene>
<dbReference type="InterPro" id="IPR011009">
    <property type="entry name" value="Kinase-like_dom_sf"/>
</dbReference>
<keyword evidence="2" id="KW-0808">Transferase</keyword>
<sequence>MNWCINPDCSKPYNTEDTLFCQACGSELLLAERYRVIGLLSDKGAFGKTYEVVDQNSDHNSDQKSNHNTLKVLKVLTDYQSRAVELFEQEAWVLSQLNHPGIPKSEGTFIFSPRNNEISLHCMVLEYIEGLDLEEYQHQHKKHPIDETLALEWLSQLVKILHVVHQKHFFHRDIKPSNVILRKDGQLVLIDFGAVRQVTNTIIAGGKNTQIHTPGYAPPEQEQGYAMPQSDFFALGRTFVYLLTGKEPMDSLIYNPDTSELLWHPYAPQVSPQLREFIDQLMAPLVSQRPRNTQEILQQLAKLEQVINPPPSRRQVLSKILSTRFKGSSIGLSNTRLTSLLTKRQLLKAAGFGSVGLVLATVIDQLSDSPSHTLTPNQLTLNFTQEVEKDKPLSPSNQEVKARVTNVSLQDFQFDVVRVNAQGQITNRNRHQAKFFKENLGNGVMLQMVSIPGGTFTMGSPASKHLVTVTPLYMGKFSVTQAQWKVVASLPKVSRELDTDPSHFKGDNLPVEQICWYDAVEFCARVSQKTGRTYRLPSEVEWEYACRAGSTTKFHFGQTITTNLANYDGHQTDTDDSQPKGIFREKTTTVGSFQVANAFGLYDMHGNVWEWCADHWHENHQGLPSDGSAWLSNNEDRDRLLRGGSWLNSSGYCHSDYRNFNSPDVTYISFGFRVVCDLI</sequence>
<proteinExistence type="predicted"/>
<dbReference type="Pfam" id="PF03781">
    <property type="entry name" value="FGE-sulfatase"/>
    <property type="match status" value="1"/>
</dbReference>
<dbReference type="Gene3D" id="3.30.200.20">
    <property type="entry name" value="Phosphorylase Kinase, domain 1"/>
    <property type="match status" value="1"/>
</dbReference>
<name>A0A1D9FWF0_MOOP1</name>
<dbReference type="InterPro" id="IPR042095">
    <property type="entry name" value="SUMF_sf"/>
</dbReference>
<dbReference type="PANTHER" id="PTHR23150">
    <property type="entry name" value="SULFATASE MODIFYING FACTOR 1, 2"/>
    <property type="match status" value="1"/>
</dbReference>